<protein>
    <recommendedName>
        <fullName evidence="5 15">Pyruvate kinase</fullName>
        <ecNumber evidence="4 15">2.7.1.40</ecNumber>
    </recommendedName>
</protein>
<dbReference type="InterPro" id="IPR015806">
    <property type="entry name" value="Pyrv_Knase_insert_dom_sf"/>
</dbReference>
<evidence type="ECO:0000259" key="17">
    <source>
        <dbReference type="Pfam" id="PF00224"/>
    </source>
</evidence>
<feature type="domain" description="Pyruvate kinase barrel" evidence="17">
    <location>
        <begin position="1"/>
        <end position="322"/>
    </location>
</feature>
<keyword evidence="10" id="KW-0067">ATP-binding</keyword>
<keyword evidence="11 16" id="KW-0460">Magnesium</keyword>
<comment type="caution">
    <text evidence="19">The sequence shown here is derived from an EMBL/GenBank/DDBJ whole genome shotgun (WGS) entry which is preliminary data.</text>
</comment>
<evidence type="ECO:0000256" key="4">
    <source>
        <dbReference type="ARBA" id="ARBA00012142"/>
    </source>
</evidence>
<dbReference type="InterPro" id="IPR015795">
    <property type="entry name" value="Pyrv_Knase_C"/>
</dbReference>
<keyword evidence="8" id="KW-0547">Nucleotide-binding</keyword>
<dbReference type="Gene3D" id="3.20.20.60">
    <property type="entry name" value="Phosphoenolpyruvate-binding domains"/>
    <property type="match status" value="1"/>
</dbReference>
<evidence type="ECO:0000256" key="14">
    <source>
        <dbReference type="ARBA" id="ARBA00023317"/>
    </source>
</evidence>
<evidence type="ECO:0000256" key="9">
    <source>
        <dbReference type="ARBA" id="ARBA00022777"/>
    </source>
</evidence>
<evidence type="ECO:0000256" key="13">
    <source>
        <dbReference type="ARBA" id="ARBA00023152"/>
    </source>
</evidence>
<keyword evidence="9 16" id="KW-0418">Kinase</keyword>
<dbReference type="NCBIfam" id="TIGR01064">
    <property type="entry name" value="pyruv_kin"/>
    <property type="match status" value="1"/>
</dbReference>
<dbReference type="Gene3D" id="3.40.1380.20">
    <property type="entry name" value="Pyruvate kinase, C-terminal domain"/>
    <property type="match status" value="1"/>
</dbReference>
<keyword evidence="14 19" id="KW-0670">Pyruvate</keyword>
<dbReference type="SUPFAM" id="SSF50800">
    <property type="entry name" value="PK beta-barrel domain-like"/>
    <property type="match status" value="1"/>
</dbReference>
<proteinExistence type="inferred from homology"/>
<dbReference type="Gene3D" id="2.40.33.10">
    <property type="entry name" value="PK beta-barrel domain-like"/>
    <property type="match status" value="1"/>
</dbReference>
<dbReference type="NCBIfam" id="NF004978">
    <property type="entry name" value="PRK06354.1"/>
    <property type="match status" value="1"/>
</dbReference>
<evidence type="ECO:0000256" key="3">
    <source>
        <dbReference type="ARBA" id="ARBA00008663"/>
    </source>
</evidence>
<evidence type="ECO:0000256" key="1">
    <source>
        <dbReference type="ARBA" id="ARBA00001958"/>
    </source>
</evidence>
<reference evidence="19" key="2">
    <citation type="journal article" date="2021" name="PeerJ">
        <title>Extensive microbial diversity within the chicken gut microbiome revealed by metagenomics and culture.</title>
        <authorList>
            <person name="Gilroy R."/>
            <person name="Ravi A."/>
            <person name="Getino M."/>
            <person name="Pursley I."/>
            <person name="Horton D.L."/>
            <person name="Alikhan N.F."/>
            <person name="Baker D."/>
            <person name="Gharbi K."/>
            <person name="Hall N."/>
            <person name="Watson M."/>
            <person name="Adriaenssens E.M."/>
            <person name="Foster-Nyarko E."/>
            <person name="Jarju S."/>
            <person name="Secka A."/>
            <person name="Antonio M."/>
            <person name="Oren A."/>
            <person name="Chaudhuri R.R."/>
            <person name="La Ragione R."/>
            <person name="Hildebrand F."/>
            <person name="Pallen M.J."/>
        </authorList>
    </citation>
    <scope>NUCLEOTIDE SEQUENCE</scope>
    <source>
        <strain evidence="19">ChiHile30-977</strain>
    </source>
</reference>
<comment type="similarity">
    <text evidence="3 16">Belongs to the pyruvate kinase family.</text>
</comment>
<keyword evidence="6 16" id="KW-0808">Transferase</keyword>
<reference evidence="19" key="1">
    <citation type="submission" date="2020-10" db="EMBL/GenBank/DDBJ databases">
        <authorList>
            <person name="Gilroy R."/>
        </authorList>
    </citation>
    <scope>NUCLEOTIDE SEQUENCE</scope>
    <source>
        <strain evidence="19">ChiHile30-977</strain>
    </source>
</reference>
<evidence type="ECO:0000256" key="11">
    <source>
        <dbReference type="ARBA" id="ARBA00022842"/>
    </source>
</evidence>
<keyword evidence="7" id="KW-0479">Metal-binding</keyword>
<organism evidence="19 20">
    <name type="scientific">Candidatus Avichristensenella intestinipullorum</name>
    <dbReference type="NCBI Taxonomy" id="2840693"/>
    <lineage>
        <taxon>Bacteria</taxon>
        <taxon>Bacillati</taxon>
        <taxon>Bacillota</taxon>
        <taxon>Clostridia</taxon>
        <taxon>Candidatus Avichristensenella</taxon>
    </lineage>
</organism>
<evidence type="ECO:0000256" key="16">
    <source>
        <dbReference type="RuleBase" id="RU000504"/>
    </source>
</evidence>
<evidence type="ECO:0000256" key="5">
    <source>
        <dbReference type="ARBA" id="ARBA00018587"/>
    </source>
</evidence>
<dbReference type="InterPro" id="IPR011037">
    <property type="entry name" value="Pyrv_Knase-like_insert_dom_sf"/>
</dbReference>
<evidence type="ECO:0000256" key="12">
    <source>
        <dbReference type="ARBA" id="ARBA00022958"/>
    </source>
</evidence>
<dbReference type="InterPro" id="IPR015793">
    <property type="entry name" value="Pyrv_Knase_brl"/>
</dbReference>
<dbReference type="Proteomes" id="UP000886819">
    <property type="component" value="Unassembled WGS sequence"/>
</dbReference>
<name>A0A9D0YWN8_9FIRM</name>
<evidence type="ECO:0000313" key="20">
    <source>
        <dbReference type="Proteomes" id="UP000886819"/>
    </source>
</evidence>
<dbReference type="GO" id="GO:0016301">
    <property type="term" value="F:kinase activity"/>
    <property type="evidence" value="ECO:0007669"/>
    <property type="project" value="UniProtKB-KW"/>
</dbReference>
<dbReference type="InterPro" id="IPR015813">
    <property type="entry name" value="Pyrv/PenolPyrv_kinase-like_dom"/>
</dbReference>
<dbReference type="EC" id="2.7.1.40" evidence="4 15"/>
<evidence type="ECO:0000313" key="19">
    <source>
        <dbReference type="EMBL" id="HIQ63235.1"/>
    </source>
</evidence>
<evidence type="ECO:0000256" key="6">
    <source>
        <dbReference type="ARBA" id="ARBA00022679"/>
    </source>
</evidence>
<evidence type="ECO:0000256" key="10">
    <source>
        <dbReference type="ARBA" id="ARBA00022840"/>
    </source>
</evidence>
<feature type="domain" description="Pyruvate kinase C-terminal" evidence="18">
    <location>
        <begin position="356"/>
        <end position="468"/>
    </location>
</feature>
<dbReference type="SUPFAM" id="SSF51621">
    <property type="entry name" value="Phosphoenolpyruvate/pyruvate domain"/>
    <property type="match status" value="1"/>
</dbReference>
<dbReference type="FunFam" id="2.40.33.10:FF:000001">
    <property type="entry name" value="Pyruvate kinase"/>
    <property type="match status" value="1"/>
</dbReference>
<dbReference type="Pfam" id="PF02887">
    <property type="entry name" value="PK_C"/>
    <property type="match status" value="1"/>
</dbReference>
<evidence type="ECO:0000256" key="8">
    <source>
        <dbReference type="ARBA" id="ARBA00022741"/>
    </source>
</evidence>
<comment type="pathway">
    <text evidence="2 16">Carbohydrate degradation; glycolysis; pyruvate from D-glyceraldehyde 3-phosphate: step 5/5.</text>
</comment>
<dbReference type="GO" id="GO:0000287">
    <property type="term" value="F:magnesium ion binding"/>
    <property type="evidence" value="ECO:0007669"/>
    <property type="project" value="UniProtKB-UniRule"/>
</dbReference>
<dbReference type="PANTHER" id="PTHR11817">
    <property type="entry name" value="PYRUVATE KINASE"/>
    <property type="match status" value="1"/>
</dbReference>
<accession>A0A9D0YWN8</accession>
<dbReference type="InterPro" id="IPR040442">
    <property type="entry name" value="Pyrv_kinase-like_dom_sf"/>
</dbReference>
<evidence type="ECO:0000256" key="15">
    <source>
        <dbReference type="NCBIfam" id="TIGR01064"/>
    </source>
</evidence>
<dbReference type="PRINTS" id="PR01050">
    <property type="entry name" value="PYRUVTKNASE"/>
</dbReference>
<dbReference type="SUPFAM" id="SSF52935">
    <property type="entry name" value="PK C-terminal domain-like"/>
    <property type="match status" value="1"/>
</dbReference>
<dbReference type="Pfam" id="PF00224">
    <property type="entry name" value="PK"/>
    <property type="match status" value="1"/>
</dbReference>
<comment type="cofactor">
    <cofactor evidence="1">
        <name>K(+)</name>
        <dbReference type="ChEBI" id="CHEBI:29103"/>
    </cofactor>
</comment>
<sequence length="476" mass="52533">MRKTKIICTLGPASDDEETLRALLQSGMNVARLNFSHGTHAGHQATIDRFRRVRDELGLPAAVMLDTKGPEIRLRDFEGGEATLCDGARFVLTTEQIMGTCERAAISYADLPRQLRPGNRLLIDDGRIALEVESVQEREIQCRVQVGGRLSNHKSINVPGVELDMPYLSEEDKADLRFGVENDVDYVAASFTRRPEDIIAMRKFLDYHGGHDIRIIAKIENLEGIEKFDAILREADGIMVARGDMGVEVAYERLPGLQKRFIRRCFQSGKVVITATQMLESMISSPTPTRAEITDVANAVFDGTSAVMLSGESAAGKYPVLATRVMARIAEQAERDAFDMDVYGTFEYDMNAETTNAICDATCTTARDLKARAILAVTKSGATARGMSKFRPFEPIVAATPIAKTYHQLSLSWGVYPVMARYQKTSDDLFQHAIDCARQLDLVQYGDRVVIAAGIPLDTSGNTNILKVQTVSRGRS</sequence>
<keyword evidence="13 16" id="KW-0324">Glycolysis</keyword>
<dbReference type="AlphaFoldDB" id="A0A9D0YWN8"/>
<dbReference type="InterPro" id="IPR001697">
    <property type="entry name" value="Pyr_Knase"/>
</dbReference>
<dbReference type="GO" id="GO:0030955">
    <property type="term" value="F:potassium ion binding"/>
    <property type="evidence" value="ECO:0007669"/>
    <property type="project" value="UniProtKB-UniRule"/>
</dbReference>
<evidence type="ECO:0000256" key="2">
    <source>
        <dbReference type="ARBA" id="ARBA00004997"/>
    </source>
</evidence>
<dbReference type="InterPro" id="IPR018209">
    <property type="entry name" value="Pyrv_Knase_AS"/>
</dbReference>
<dbReference type="EMBL" id="DVFI01000095">
    <property type="protein sequence ID" value="HIQ63235.1"/>
    <property type="molecule type" value="Genomic_DNA"/>
</dbReference>
<keyword evidence="12" id="KW-0630">Potassium</keyword>
<dbReference type="InterPro" id="IPR036918">
    <property type="entry name" value="Pyrv_Knase_C_sf"/>
</dbReference>
<evidence type="ECO:0000259" key="18">
    <source>
        <dbReference type="Pfam" id="PF02887"/>
    </source>
</evidence>
<dbReference type="PROSITE" id="PS00110">
    <property type="entry name" value="PYRUVATE_KINASE"/>
    <property type="match status" value="1"/>
</dbReference>
<evidence type="ECO:0000256" key="7">
    <source>
        <dbReference type="ARBA" id="ARBA00022723"/>
    </source>
</evidence>
<comment type="catalytic activity">
    <reaction evidence="16">
        <text>pyruvate + ATP = phosphoenolpyruvate + ADP + H(+)</text>
        <dbReference type="Rhea" id="RHEA:18157"/>
        <dbReference type="ChEBI" id="CHEBI:15361"/>
        <dbReference type="ChEBI" id="CHEBI:15378"/>
        <dbReference type="ChEBI" id="CHEBI:30616"/>
        <dbReference type="ChEBI" id="CHEBI:58702"/>
        <dbReference type="ChEBI" id="CHEBI:456216"/>
        <dbReference type="EC" id="2.7.1.40"/>
    </reaction>
</comment>
<dbReference type="GO" id="GO:0005524">
    <property type="term" value="F:ATP binding"/>
    <property type="evidence" value="ECO:0007669"/>
    <property type="project" value="UniProtKB-KW"/>
</dbReference>
<gene>
    <name evidence="19" type="primary">pyk</name>
    <name evidence="19" type="ORF">IAA66_06560</name>
</gene>
<dbReference type="GO" id="GO:0004743">
    <property type="term" value="F:pyruvate kinase activity"/>
    <property type="evidence" value="ECO:0007669"/>
    <property type="project" value="UniProtKB-UniRule"/>
</dbReference>
<dbReference type="NCBIfam" id="NF004491">
    <property type="entry name" value="PRK05826.1"/>
    <property type="match status" value="1"/>
</dbReference>